<dbReference type="KEGG" id="spu:105437429"/>
<dbReference type="Gene3D" id="3.10.129.10">
    <property type="entry name" value="Hotdog Thioesterase"/>
    <property type="match status" value="1"/>
</dbReference>
<dbReference type="SUPFAM" id="SSF54637">
    <property type="entry name" value="Thioesterase/thiol ester dehydrase-isomerase"/>
    <property type="match status" value="1"/>
</dbReference>
<protein>
    <recommendedName>
        <fullName evidence="1">Acyl-ACP thioesterase-like C-terminal domain-containing protein</fullName>
    </recommendedName>
</protein>
<keyword evidence="3" id="KW-1185">Reference proteome</keyword>
<reference evidence="3" key="1">
    <citation type="submission" date="2015-02" db="EMBL/GenBank/DDBJ databases">
        <title>Genome sequencing for Strongylocentrotus purpuratus.</title>
        <authorList>
            <person name="Murali S."/>
            <person name="Liu Y."/>
            <person name="Vee V."/>
            <person name="English A."/>
            <person name="Wang M."/>
            <person name="Skinner E."/>
            <person name="Han Y."/>
            <person name="Muzny D.M."/>
            <person name="Worley K.C."/>
            <person name="Gibbs R.A."/>
        </authorList>
    </citation>
    <scope>NUCLEOTIDE SEQUENCE</scope>
</reference>
<dbReference type="InterPro" id="IPR029069">
    <property type="entry name" value="HotDog_dom_sf"/>
</dbReference>
<dbReference type="GeneID" id="105437429"/>
<dbReference type="RefSeq" id="XP_030833460.1">
    <property type="nucleotide sequence ID" value="XM_030977600.1"/>
</dbReference>
<evidence type="ECO:0000313" key="2">
    <source>
        <dbReference type="EnsemblMetazoa" id="XP_030833460"/>
    </source>
</evidence>
<dbReference type="AlphaFoldDB" id="A0A7M7NAH0"/>
<reference evidence="2" key="2">
    <citation type="submission" date="2021-01" db="UniProtKB">
        <authorList>
            <consortium name="EnsemblMetazoa"/>
        </authorList>
    </citation>
    <scope>IDENTIFICATION</scope>
</reference>
<dbReference type="PANTHER" id="PTHR34487:SF1">
    <property type="entry name" value="ACYL-ACP THIOESTERASE"/>
    <property type="match status" value="1"/>
</dbReference>
<dbReference type="Pfam" id="PF20791">
    <property type="entry name" value="Acyl-ACP_TE_C"/>
    <property type="match status" value="1"/>
</dbReference>
<feature type="domain" description="Acyl-ACP thioesterase-like C-terminal" evidence="1">
    <location>
        <begin position="229"/>
        <end position="304"/>
    </location>
</feature>
<dbReference type="Proteomes" id="UP000007110">
    <property type="component" value="Unassembled WGS sequence"/>
</dbReference>
<name>A0A7M7NAH0_STRPU</name>
<accession>A0A7M7NAH0</accession>
<dbReference type="InterPro" id="IPR049427">
    <property type="entry name" value="Acyl-ACP_TE_C"/>
</dbReference>
<dbReference type="PANTHER" id="PTHR34487">
    <property type="entry name" value="ACYL-ACP THIOESTERASE"/>
    <property type="match status" value="1"/>
</dbReference>
<evidence type="ECO:0000313" key="3">
    <source>
        <dbReference type="Proteomes" id="UP000007110"/>
    </source>
</evidence>
<sequence>MICLDSIKYSFFYTPRACIGSYKSTKRHLLTSSRIRKIYTRSCTMQQHHESKEHTKFYKFLKDVLRNIPNNYPRSYHLKEFGWNDFNKIGSIHPHCHVGNIQLATYQHSPSLGESNDFSFFGRSLTLNFLPAYHDTNFVSRPVRYDSYIAFLGRTSMYVGIDLRDATSEALYLSSIMQCIAMDVNKGTPVRIGSEIIKKYVDKTTLNTPPQRHQFLPLQPDNGDVFRWKTTVQCSDVDYNRHVNQTPYLRFMYDAGSSAAVAGSLRSFHHELIHYKLKTYTVEYMQEIRQGKELVVVCWEMDDNPGTINFELQVGDRTVTRSHLIFDVQPPAKL</sequence>
<dbReference type="OMA" id="DIDANMH"/>
<evidence type="ECO:0000259" key="1">
    <source>
        <dbReference type="Pfam" id="PF20791"/>
    </source>
</evidence>
<proteinExistence type="predicted"/>
<dbReference type="OrthoDB" id="5975054at2759"/>
<dbReference type="EnsemblMetazoa" id="XM_030977600">
    <property type="protein sequence ID" value="XP_030833460"/>
    <property type="gene ID" value="LOC105437429"/>
</dbReference>
<dbReference type="InParanoid" id="A0A7M7NAH0"/>
<organism evidence="2 3">
    <name type="scientific">Strongylocentrotus purpuratus</name>
    <name type="common">Purple sea urchin</name>
    <dbReference type="NCBI Taxonomy" id="7668"/>
    <lineage>
        <taxon>Eukaryota</taxon>
        <taxon>Metazoa</taxon>
        <taxon>Echinodermata</taxon>
        <taxon>Eleutherozoa</taxon>
        <taxon>Echinozoa</taxon>
        <taxon>Echinoidea</taxon>
        <taxon>Euechinoidea</taxon>
        <taxon>Echinacea</taxon>
        <taxon>Camarodonta</taxon>
        <taxon>Echinidea</taxon>
        <taxon>Strongylocentrotidae</taxon>
        <taxon>Strongylocentrotus</taxon>
    </lineage>
</organism>